<comment type="caution">
    <text evidence="1">The sequence shown here is derived from an EMBL/GenBank/DDBJ whole genome shotgun (WGS) entry which is preliminary data.</text>
</comment>
<name>H1PS93_9FUSO</name>
<dbReference type="PATRIC" id="fig|457404.5.peg.1269"/>
<dbReference type="EMBL" id="AGWJ02000009">
    <property type="protein sequence ID" value="EHO82042.1"/>
    <property type="molecule type" value="Genomic_DNA"/>
</dbReference>
<accession>H1PS93</accession>
<evidence type="ECO:0000313" key="1">
    <source>
        <dbReference type="EMBL" id="EHO82042.1"/>
    </source>
</evidence>
<proteinExistence type="predicted"/>
<keyword evidence="2" id="KW-1185">Reference proteome</keyword>
<dbReference type="RefSeq" id="WP_008696790.1">
    <property type="nucleotide sequence ID" value="NZ_KE161007.1"/>
</dbReference>
<dbReference type="Proteomes" id="UP000003233">
    <property type="component" value="Unassembled WGS sequence"/>
</dbReference>
<dbReference type="AlphaFoldDB" id="H1PS93"/>
<organism evidence="1 2">
    <name type="scientific">Fusobacterium ulcerans 12-1B</name>
    <dbReference type="NCBI Taxonomy" id="457404"/>
    <lineage>
        <taxon>Bacteria</taxon>
        <taxon>Fusobacteriati</taxon>
        <taxon>Fusobacteriota</taxon>
        <taxon>Fusobacteriia</taxon>
        <taxon>Fusobacteriales</taxon>
        <taxon>Fusobacteriaceae</taxon>
        <taxon>Fusobacterium</taxon>
    </lineage>
</organism>
<protein>
    <submittedName>
        <fullName evidence="1">Uncharacterized protein</fullName>
    </submittedName>
</protein>
<sequence>MTNIEDNTDKRFQQLSKATGLTTQSAKDNTFKQASAFSEEFIKKFRESFPGIDVNIEVIVTSEEKKKSEYANKTGKNTESEDWLKYVVEKSATLGNQIFEVEAEISTLKSKAEELNEISFSKLVDSLYILDKENEKIETYTKQNYNIYKEMKGIEAKLNQREGLDNIGGESLTSGLDFVLGLTEAPSEENKIAETYLEKFEEAYKTGKDALEKAITFTKVVQGASIVAGAAGGALTGAAIIIVYGALWSKDHEVQNAKDWEKIVKENSTVDGQIAILEAIKADLGREKPVINPELLNNIIHLAQLKTMMEKVVANQYNEKLYKEGIADIDYYVDSLLINLKDTEKNQLRERSYAQENNDLGKLAFEGMYNDPKQEILPKLKDETNPMYRFITEYKQAIEEMYKSLTVNNQSEIPGSLIPCIQKTKEEIKELEKENIFETFLDNYERAMEKAPKVWDILGIDDEAKIKQEISKVQNLLTVDGTGVDTKENSEKLKVSSEEKEAAKKVAEMKREEENAMRNLVNVMNHFGNNLIAVGEGLNSSFLKNSGYTVNAFSSITDGFNLFKDNGGLSSITGMFKGGMAGSVKGLESINKCLRNYCRG</sequence>
<evidence type="ECO:0000313" key="2">
    <source>
        <dbReference type="Proteomes" id="UP000003233"/>
    </source>
</evidence>
<dbReference type="BioCyc" id="FSP457404-HMP:GTSQ-1290-MONOMER"/>
<reference evidence="1 2" key="1">
    <citation type="submission" date="2012-07" db="EMBL/GenBank/DDBJ databases">
        <title>The Genome Sequence of Fusobacterium ulcerans 12_1B.</title>
        <authorList>
            <consortium name="The Broad Institute Genome Sequencing Platform"/>
            <person name="Earl A."/>
            <person name="Ward D."/>
            <person name="Feldgarden M."/>
            <person name="Gevers D."/>
            <person name="Strauss J."/>
            <person name="Ambrose C.E."/>
            <person name="Allen-Vercoe E."/>
            <person name="Walker B."/>
            <person name="Young S.K."/>
            <person name="Zeng Q."/>
            <person name="Gargeya S."/>
            <person name="Fitzgerald M."/>
            <person name="Haas B."/>
            <person name="Abouelleil A."/>
            <person name="Alvarado L."/>
            <person name="Arachchi H.M."/>
            <person name="Berlin A.M."/>
            <person name="Chapman S.B."/>
            <person name="Goldberg J."/>
            <person name="Griggs A."/>
            <person name="Gujja S."/>
            <person name="Hansen M."/>
            <person name="Howarth C."/>
            <person name="Imamovic A."/>
            <person name="Larimer J."/>
            <person name="McCowen C."/>
            <person name="Montmayeur A."/>
            <person name="Murphy C."/>
            <person name="Neiman D."/>
            <person name="Pearson M."/>
            <person name="Priest M."/>
            <person name="Roberts A."/>
            <person name="Saif S."/>
            <person name="Shea T."/>
            <person name="Sisk P."/>
            <person name="Sykes S."/>
            <person name="Wortman J."/>
            <person name="Nusbaum C."/>
            <person name="Birren B."/>
        </authorList>
    </citation>
    <scope>NUCLEOTIDE SEQUENCE [LARGE SCALE GENOMIC DNA]</scope>
    <source>
        <strain evidence="1 2">12_1B</strain>
    </source>
</reference>
<dbReference type="HOGENOM" id="CLU_454745_0_0_0"/>
<gene>
    <name evidence="1" type="ORF">HMPREF0402_01286</name>
</gene>